<evidence type="ECO:0000313" key="3">
    <source>
        <dbReference type="Proteomes" id="UP001500827"/>
    </source>
</evidence>
<reference evidence="3" key="1">
    <citation type="journal article" date="2019" name="Int. J. Syst. Evol. Microbiol.">
        <title>The Global Catalogue of Microorganisms (GCM) 10K type strain sequencing project: providing services to taxonomists for standard genome sequencing and annotation.</title>
        <authorList>
            <consortium name="The Broad Institute Genomics Platform"/>
            <consortium name="The Broad Institute Genome Sequencing Center for Infectious Disease"/>
            <person name="Wu L."/>
            <person name="Ma J."/>
        </authorList>
    </citation>
    <scope>NUCLEOTIDE SEQUENCE [LARGE SCALE GENOMIC DNA]</scope>
    <source>
        <strain evidence="3">JCM 17543</strain>
    </source>
</reference>
<evidence type="ECO:0000313" key="2">
    <source>
        <dbReference type="EMBL" id="GAA3898865.1"/>
    </source>
</evidence>
<protein>
    <recommendedName>
        <fullName evidence="1">PilZ domain-containing protein</fullName>
    </recommendedName>
</protein>
<feature type="domain" description="PilZ" evidence="1">
    <location>
        <begin position="14"/>
        <end position="95"/>
    </location>
</feature>
<dbReference type="Gene3D" id="2.40.10.220">
    <property type="entry name" value="predicted glycosyltransferase like domains"/>
    <property type="match status" value="1"/>
</dbReference>
<dbReference type="Pfam" id="PF07238">
    <property type="entry name" value="PilZ"/>
    <property type="match status" value="1"/>
</dbReference>
<proteinExistence type="predicted"/>
<dbReference type="SUPFAM" id="SSF141371">
    <property type="entry name" value="PilZ domain-like"/>
    <property type="match status" value="1"/>
</dbReference>
<name>A0ABP7LFV5_9SPHN</name>
<dbReference type="Proteomes" id="UP001500827">
    <property type="component" value="Unassembled WGS sequence"/>
</dbReference>
<organism evidence="2 3">
    <name type="scientific">Sphingomonas limnosediminicola</name>
    <dbReference type="NCBI Taxonomy" id="940133"/>
    <lineage>
        <taxon>Bacteria</taxon>
        <taxon>Pseudomonadati</taxon>
        <taxon>Pseudomonadota</taxon>
        <taxon>Alphaproteobacteria</taxon>
        <taxon>Sphingomonadales</taxon>
        <taxon>Sphingomonadaceae</taxon>
        <taxon>Sphingomonas</taxon>
    </lineage>
</organism>
<evidence type="ECO:0000259" key="1">
    <source>
        <dbReference type="Pfam" id="PF07238"/>
    </source>
</evidence>
<accession>A0ABP7LFV5</accession>
<keyword evidence="3" id="KW-1185">Reference proteome</keyword>
<comment type="caution">
    <text evidence="2">The sequence shown here is derived from an EMBL/GenBank/DDBJ whole genome shotgun (WGS) entry which is preliminary data.</text>
</comment>
<sequence length="161" mass="17920">MADSVKSTTDGQPERRRANRAALNLSATLREGSRSKVQARLMDISTHGCRVECTTPVSDDSCVWLNIAGLEAQYCRVVWHCQEFVGLEFEKPLAQGVLDRLLSNNQQLTEKAIKDLRGIAARSHWLARQAGDQDIHILAEMSREAAVDAVLEGFRLTKSRS</sequence>
<dbReference type="EMBL" id="BAABBM010000001">
    <property type="protein sequence ID" value="GAA3898865.1"/>
    <property type="molecule type" value="Genomic_DNA"/>
</dbReference>
<dbReference type="RefSeq" id="WP_344699274.1">
    <property type="nucleotide sequence ID" value="NZ_BAABBM010000001.1"/>
</dbReference>
<dbReference type="InterPro" id="IPR009875">
    <property type="entry name" value="PilZ_domain"/>
</dbReference>
<gene>
    <name evidence="2" type="ORF">GCM10022276_17240</name>
</gene>